<gene>
    <name evidence="2" type="ORF">HOLleu_42138</name>
</gene>
<dbReference type="AlphaFoldDB" id="A0A9Q0YIG4"/>
<comment type="caution">
    <text evidence="2">The sequence shown here is derived from an EMBL/GenBank/DDBJ whole genome shotgun (WGS) entry which is preliminary data.</text>
</comment>
<evidence type="ECO:0000313" key="3">
    <source>
        <dbReference type="Proteomes" id="UP001152320"/>
    </source>
</evidence>
<organism evidence="2 3">
    <name type="scientific">Holothuria leucospilota</name>
    <name type="common">Black long sea cucumber</name>
    <name type="synonym">Mertensiothuria leucospilota</name>
    <dbReference type="NCBI Taxonomy" id="206669"/>
    <lineage>
        <taxon>Eukaryota</taxon>
        <taxon>Metazoa</taxon>
        <taxon>Echinodermata</taxon>
        <taxon>Eleutherozoa</taxon>
        <taxon>Echinozoa</taxon>
        <taxon>Holothuroidea</taxon>
        <taxon>Aspidochirotacea</taxon>
        <taxon>Aspidochirotida</taxon>
        <taxon>Holothuriidae</taxon>
        <taxon>Holothuria</taxon>
    </lineage>
</organism>
<proteinExistence type="predicted"/>
<feature type="compositionally biased region" description="Polar residues" evidence="1">
    <location>
        <begin position="33"/>
        <end position="43"/>
    </location>
</feature>
<evidence type="ECO:0000313" key="2">
    <source>
        <dbReference type="EMBL" id="KAJ8019321.1"/>
    </source>
</evidence>
<reference evidence="2" key="1">
    <citation type="submission" date="2021-10" db="EMBL/GenBank/DDBJ databases">
        <title>Tropical sea cucumber genome reveals ecological adaptation and Cuvierian tubules defense mechanism.</title>
        <authorList>
            <person name="Chen T."/>
        </authorList>
    </citation>
    <scope>NUCLEOTIDE SEQUENCE</scope>
    <source>
        <strain evidence="2">Nanhai2018</strain>
        <tissue evidence="2">Muscle</tissue>
    </source>
</reference>
<dbReference type="Proteomes" id="UP001152320">
    <property type="component" value="Unassembled WGS sequence"/>
</dbReference>
<sequence length="273" mass="30370">MDFEQVYPDEDHEGSQVSWRTSDAWYGEDLVQLSPQGRPTSHGGTRESDHRRSRSREVSSGRSEGGVHPDDLGVPRVAQATNGEGRTFSPLNPFRSIHEGDVGAEPLNPYVRMGDEREPRDRFLNGRSANCPTGNGVPVRGITGIRPGNYDGSSSWGDYQAQFEVVAELHGWGPAVMAMCLAASLRGETQAVLADLNIHARRDYPSLVNALSRRFDPAHQTEVFRIQLKNRTRRKEESLPELAQEIRRLTRQARCTIRSPGLNGKGPFHGCTR</sequence>
<protein>
    <submittedName>
        <fullName evidence="2">Uncharacterized protein</fullName>
    </submittedName>
</protein>
<feature type="region of interest" description="Disordered" evidence="1">
    <location>
        <begin position="1"/>
        <end position="77"/>
    </location>
</feature>
<accession>A0A9Q0YIG4</accession>
<dbReference type="OrthoDB" id="8034362at2759"/>
<feature type="compositionally biased region" description="Acidic residues" evidence="1">
    <location>
        <begin position="1"/>
        <end position="12"/>
    </location>
</feature>
<name>A0A9Q0YIG4_HOLLE</name>
<evidence type="ECO:0000256" key="1">
    <source>
        <dbReference type="SAM" id="MobiDB-lite"/>
    </source>
</evidence>
<dbReference type="EMBL" id="JAIZAY010000035">
    <property type="protein sequence ID" value="KAJ8019321.1"/>
    <property type="molecule type" value="Genomic_DNA"/>
</dbReference>
<feature type="region of interest" description="Disordered" evidence="1">
    <location>
        <begin position="123"/>
        <end position="142"/>
    </location>
</feature>
<dbReference type="PANTHER" id="PTHR45823:SF1">
    <property type="entry name" value="T-SNARE COILED-COIL HOMOLOGY DOMAIN-CONTAINING PROTEIN"/>
    <property type="match status" value="1"/>
</dbReference>
<keyword evidence="3" id="KW-1185">Reference proteome</keyword>
<dbReference type="PANTHER" id="PTHR45823">
    <property type="entry name" value="T-SNARE COILED-COIL HOMOLOGY DOMAIN-CONTAINING PROTEIN"/>
    <property type="match status" value="1"/>
</dbReference>
<feature type="compositionally biased region" description="Basic and acidic residues" evidence="1">
    <location>
        <begin position="44"/>
        <end position="73"/>
    </location>
</feature>